<evidence type="ECO:0000313" key="11">
    <source>
        <dbReference type="Proteomes" id="UP001150538"/>
    </source>
</evidence>
<feature type="compositionally biased region" description="Polar residues" evidence="8">
    <location>
        <begin position="369"/>
        <end position="379"/>
    </location>
</feature>
<keyword evidence="3" id="KW-0805">Transcription regulation</keyword>
<feature type="compositionally biased region" description="Low complexity" evidence="8">
    <location>
        <begin position="46"/>
        <end position="59"/>
    </location>
</feature>
<evidence type="ECO:0000256" key="2">
    <source>
        <dbReference type="ARBA" id="ARBA00006403"/>
    </source>
</evidence>
<dbReference type="GO" id="GO:0003700">
    <property type="term" value="F:DNA-binding transcription factor activity"/>
    <property type="evidence" value="ECO:0007669"/>
    <property type="project" value="InterPro"/>
</dbReference>
<dbReference type="FunFam" id="1.10.10.10:FF:000027">
    <property type="entry name" value="Heat shock transcription factor 1"/>
    <property type="match status" value="1"/>
</dbReference>
<dbReference type="PRINTS" id="PR00056">
    <property type="entry name" value="HSFDOMAIN"/>
</dbReference>
<dbReference type="AlphaFoldDB" id="A0A9W7ZSL9"/>
<evidence type="ECO:0000256" key="5">
    <source>
        <dbReference type="ARBA" id="ARBA00023163"/>
    </source>
</evidence>
<dbReference type="InterPro" id="IPR000232">
    <property type="entry name" value="HSF_DNA-bd"/>
</dbReference>
<evidence type="ECO:0000313" key="10">
    <source>
        <dbReference type="EMBL" id="KAJ1912037.1"/>
    </source>
</evidence>
<dbReference type="Pfam" id="PF00447">
    <property type="entry name" value="HSF_DNA-bind"/>
    <property type="match status" value="1"/>
</dbReference>
<dbReference type="SUPFAM" id="SSF46785">
    <property type="entry name" value="Winged helix' DNA-binding domain"/>
    <property type="match status" value="1"/>
</dbReference>
<evidence type="ECO:0000256" key="3">
    <source>
        <dbReference type="ARBA" id="ARBA00023015"/>
    </source>
</evidence>
<evidence type="ECO:0000256" key="4">
    <source>
        <dbReference type="ARBA" id="ARBA00023125"/>
    </source>
</evidence>
<feature type="domain" description="HSF-type DNA-binding" evidence="9">
    <location>
        <begin position="107"/>
        <end position="131"/>
    </location>
</feature>
<keyword evidence="6" id="KW-0539">Nucleus</keyword>
<dbReference type="SMART" id="SM00415">
    <property type="entry name" value="HSF"/>
    <property type="match status" value="1"/>
</dbReference>
<gene>
    <name evidence="10" type="ORF">H4219_005750</name>
</gene>
<name>A0A9W7ZSL9_9FUNG</name>
<comment type="caution">
    <text evidence="10">The sequence shown here is derived from an EMBL/GenBank/DDBJ whole genome shotgun (WGS) entry which is preliminary data.</text>
</comment>
<dbReference type="PROSITE" id="PS00434">
    <property type="entry name" value="HSF_DOMAIN"/>
    <property type="match status" value="1"/>
</dbReference>
<dbReference type="GO" id="GO:0043565">
    <property type="term" value="F:sequence-specific DNA binding"/>
    <property type="evidence" value="ECO:0007669"/>
    <property type="project" value="InterPro"/>
</dbReference>
<feature type="region of interest" description="Disordered" evidence="8">
    <location>
        <begin position="262"/>
        <end position="286"/>
    </location>
</feature>
<keyword evidence="5" id="KW-0804">Transcription</keyword>
<comment type="similarity">
    <text evidence="2 7">Belongs to the HSF family.</text>
</comment>
<evidence type="ECO:0000256" key="8">
    <source>
        <dbReference type="SAM" id="MobiDB-lite"/>
    </source>
</evidence>
<dbReference type="PANTHER" id="PTHR10015:SF427">
    <property type="entry name" value="HEAT SHOCK FACTOR PROTEIN"/>
    <property type="match status" value="1"/>
</dbReference>
<evidence type="ECO:0000256" key="6">
    <source>
        <dbReference type="ARBA" id="ARBA00023242"/>
    </source>
</evidence>
<organism evidence="10 11">
    <name type="scientific">Mycoemilia scoparia</name>
    <dbReference type="NCBI Taxonomy" id="417184"/>
    <lineage>
        <taxon>Eukaryota</taxon>
        <taxon>Fungi</taxon>
        <taxon>Fungi incertae sedis</taxon>
        <taxon>Zoopagomycota</taxon>
        <taxon>Kickxellomycotina</taxon>
        <taxon>Kickxellomycetes</taxon>
        <taxon>Kickxellales</taxon>
        <taxon>Kickxellaceae</taxon>
        <taxon>Mycoemilia</taxon>
    </lineage>
</organism>
<dbReference type="EMBL" id="JANBPU010000384">
    <property type="protein sequence ID" value="KAJ1912037.1"/>
    <property type="molecule type" value="Genomic_DNA"/>
</dbReference>
<evidence type="ECO:0000256" key="1">
    <source>
        <dbReference type="ARBA" id="ARBA00004123"/>
    </source>
</evidence>
<feature type="compositionally biased region" description="Low complexity" evidence="8">
    <location>
        <begin position="337"/>
        <end position="351"/>
    </location>
</feature>
<keyword evidence="4" id="KW-0238">DNA-binding</keyword>
<dbReference type="InterPro" id="IPR036388">
    <property type="entry name" value="WH-like_DNA-bd_sf"/>
</dbReference>
<dbReference type="InterPro" id="IPR036390">
    <property type="entry name" value="WH_DNA-bd_sf"/>
</dbReference>
<evidence type="ECO:0000259" key="9">
    <source>
        <dbReference type="PROSITE" id="PS00434"/>
    </source>
</evidence>
<keyword evidence="11" id="KW-1185">Reference proteome</keyword>
<feature type="compositionally biased region" description="Polar residues" evidence="8">
    <location>
        <begin position="395"/>
        <end position="452"/>
    </location>
</feature>
<proteinExistence type="inferred from homology"/>
<comment type="subcellular location">
    <subcellularLocation>
        <location evidence="1">Nucleus</location>
    </subcellularLocation>
</comment>
<dbReference type="PANTHER" id="PTHR10015">
    <property type="entry name" value="HEAT SHOCK TRANSCRIPTION FACTOR"/>
    <property type="match status" value="1"/>
</dbReference>
<dbReference type="Proteomes" id="UP001150538">
    <property type="component" value="Unassembled WGS sequence"/>
</dbReference>
<dbReference type="Gene3D" id="1.10.10.10">
    <property type="entry name" value="Winged helix-like DNA-binding domain superfamily/Winged helix DNA-binding domain"/>
    <property type="match status" value="1"/>
</dbReference>
<feature type="region of interest" description="Disordered" evidence="8">
    <location>
        <begin position="18"/>
        <end position="59"/>
    </location>
</feature>
<sequence>MDLNNVHSPLLTGHGFDGSEYLSSRDDRSVSEDSNQFLRPDARNGSPSSTSSRRSSVSNCSRGAANTFVTKLHEMLSESRYKQFITWNNTGTSFIVCNVMEFSQEVLPKHFKHNNFSSFVRQLNMYGFHKVNKSPRGQRNAGENQIWEFMHQKFLRGHPELLDQIKRKTMETETLRREANDFHSNVAMVQVGQDRIVRQVDDLQHKLNGVTRELTYIKERMSAYENVMRGLLEHLGKTSSPLPQSLNLEALSISQSPGPSIFVSNHSCSDQNSQLGHSRSNSVTDQLNNGLAPQIQLNGQVFTSGTQNPASGSPMGNTLSLFDGSFNTTQQQNGLTLHSNSSQNSLQIQSHTPSQSVSPMPSPLLLAQHPQTPQEPLMSTQSFLSPSGQAFLNGTSPVTPMSHSPLTQSPVSSAYSEPQLSPNSFIPLGSLNNQQVYNNGGQPQYNNMSNANSGGGLSMNIYQ</sequence>
<protein>
    <recommendedName>
        <fullName evidence="9">HSF-type DNA-binding domain-containing protein</fullName>
    </recommendedName>
</protein>
<dbReference type="OrthoDB" id="60033at2759"/>
<evidence type="ECO:0000256" key="7">
    <source>
        <dbReference type="RuleBase" id="RU004020"/>
    </source>
</evidence>
<feature type="compositionally biased region" description="Polar residues" evidence="8">
    <location>
        <begin position="302"/>
        <end position="336"/>
    </location>
</feature>
<reference evidence="10" key="1">
    <citation type="submission" date="2022-07" db="EMBL/GenBank/DDBJ databases">
        <title>Phylogenomic reconstructions and comparative analyses of Kickxellomycotina fungi.</title>
        <authorList>
            <person name="Reynolds N.K."/>
            <person name="Stajich J.E."/>
            <person name="Barry K."/>
            <person name="Grigoriev I.V."/>
            <person name="Crous P."/>
            <person name="Smith M.E."/>
        </authorList>
    </citation>
    <scope>NUCLEOTIDE SEQUENCE</scope>
    <source>
        <strain evidence="10">NBRC 100468</strain>
    </source>
</reference>
<dbReference type="GO" id="GO:0005634">
    <property type="term" value="C:nucleus"/>
    <property type="evidence" value="ECO:0007669"/>
    <property type="project" value="UniProtKB-SubCell"/>
</dbReference>
<feature type="region of interest" description="Disordered" evidence="8">
    <location>
        <begin position="302"/>
        <end position="379"/>
    </location>
</feature>
<feature type="region of interest" description="Disordered" evidence="8">
    <location>
        <begin position="395"/>
        <end position="463"/>
    </location>
</feature>
<accession>A0A9W7ZSL9</accession>